<comment type="caution">
    <text evidence="1">The sequence shown here is derived from an EMBL/GenBank/DDBJ whole genome shotgun (WGS) entry which is preliminary data.</text>
</comment>
<sequence length="61" mass="6688">MSKSSKSLYSPALVRYEVLPAPPGYKHCNANEWVCGNNTLVKVYGCNTGTICVWAGLQVHM</sequence>
<reference evidence="1" key="1">
    <citation type="journal article" date="2021" name="G3 (Bethesda)">
        <title>Genome and transcriptome analysis of the beet armyworm Spodoptera exigua reveals targets for pest control. .</title>
        <authorList>
            <person name="Simon S."/>
            <person name="Breeschoten T."/>
            <person name="Jansen H.J."/>
            <person name="Dirks R.P."/>
            <person name="Schranz M.E."/>
            <person name="Ros V.I.D."/>
        </authorList>
    </citation>
    <scope>NUCLEOTIDE SEQUENCE</scope>
    <source>
        <strain evidence="1">TB_SE_WUR_2020</strain>
    </source>
</reference>
<dbReference type="AlphaFoldDB" id="A0A922SDE6"/>
<evidence type="ECO:0000313" key="2">
    <source>
        <dbReference type="Proteomes" id="UP000814243"/>
    </source>
</evidence>
<gene>
    <name evidence="1" type="ORF">HF086_017421</name>
</gene>
<organism evidence="1 2">
    <name type="scientific">Spodoptera exigua</name>
    <name type="common">Beet armyworm</name>
    <name type="synonym">Noctua fulgens</name>
    <dbReference type="NCBI Taxonomy" id="7107"/>
    <lineage>
        <taxon>Eukaryota</taxon>
        <taxon>Metazoa</taxon>
        <taxon>Ecdysozoa</taxon>
        <taxon>Arthropoda</taxon>
        <taxon>Hexapoda</taxon>
        <taxon>Insecta</taxon>
        <taxon>Pterygota</taxon>
        <taxon>Neoptera</taxon>
        <taxon>Endopterygota</taxon>
        <taxon>Lepidoptera</taxon>
        <taxon>Glossata</taxon>
        <taxon>Ditrysia</taxon>
        <taxon>Noctuoidea</taxon>
        <taxon>Noctuidae</taxon>
        <taxon>Amphipyrinae</taxon>
        <taxon>Spodoptera</taxon>
    </lineage>
</organism>
<name>A0A922SDE6_SPOEX</name>
<protein>
    <submittedName>
        <fullName evidence="1">Uncharacterized protein</fullName>
    </submittedName>
</protein>
<accession>A0A922SDE6</accession>
<evidence type="ECO:0000313" key="1">
    <source>
        <dbReference type="EMBL" id="KAH9633575.1"/>
    </source>
</evidence>
<dbReference type="EMBL" id="JACEFF010000652">
    <property type="protein sequence ID" value="KAH9633575.1"/>
    <property type="molecule type" value="Genomic_DNA"/>
</dbReference>
<proteinExistence type="predicted"/>
<dbReference type="Proteomes" id="UP000814243">
    <property type="component" value="Unassembled WGS sequence"/>
</dbReference>